<evidence type="ECO:0000259" key="2">
    <source>
        <dbReference type="Pfam" id="PF00326"/>
    </source>
</evidence>
<keyword evidence="1" id="KW-0472">Membrane</keyword>
<evidence type="ECO:0000313" key="3">
    <source>
        <dbReference type="EMBL" id="MBO8414677.1"/>
    </source>
</evidence>
<comment type="caution">
    <text evidence="3">The sequence shown here is derived from an EMBL/GenBank/DDBJ whole genome shotgun (WGS) entry which is preliminary data.</text>
</comment>
<dbReference type="Pfam" id="PF00326">
    <property type="entry name" value="Peptidase_S9"/>
    <property type="match status" value="1"/>
</dbReference>
<evidence type="ECO:0000256" key="1">
    <source>
        <dbReference type="SAM" id="Phobius"/>
    </source>
</evidence>
<dbReference type="PANTHER" id="PTHR43358:SF4">
    <property type="entry name" value="ALPHA_BETA HYDROLASE FOLD-1 DOMAIN-CONTAINING PROTEIN"/>
    <property type="match status" value="1"/>
</dbReference>
<dbReference type="AlphaFoldDB" id="A0A9D9D969"/>
<dbReference type="GO" id="GO:0006508">
    <property type="term" value="P:proteolysis"/>
    <property type="evidence" value="ECO:0007669"/>
    <property type="project" value="InterPro"/>
</dbReference>
<feature type="transmembrane region" description="Helical" evidence="1">
    <location>
        <begin position="17"/>
        <end position="44"/>
    </location>
</feature>
<dbReference type="InterPro" id="IPR052920">
    <property type="entry name" value="DNA-binding_regulatory"/>
</dbReference>
<gene>
    <name evidence="3" type="ORF">IAC78_04340</name>
</gene>
<keyword evidence="1" id="KW-1133">Transmembrane helix</keyword>
<dbReference type="SUPFAM" id="SSF53474">
    <property type="entry name" value="alpha/beta-Hydrolases"/>
    <property type="match status" value="1"/>
</dbReference>
<reference evidence="3" key="1">
    <citation type="submission" date="2020-10" db="EMBL/GenBank/DDBJ databases">
        <authorList>
            <person name="Gilroy R."/>
        </authorList>
    </citation>
    <scope>NUCLEOTIDE SEQUENCE</scope>
    <source>
        <strain evidence="3">1748</strain>
    </source>
</reference>
<dbReference type="PANTHER" id="PTHR43358">
    <property type="entry name" value="ALPHA/BETA-HYDROLASE"/>
    <property type="match status" value="1"/>
</dbReference>
<evidence type="ECO:0000313" key="4">
    <source>
        <dbReference type="Proteomes" id="UP000823629"/>
    </source>
</evidence>
<proteinExistence type="predicted"/>
<keyword evidence="3" id="KW-0378">Hydrolase</keyword>
<protein>
    <submittedName>
        <fullName evidence="3">Alpha/beta hydrolase</fullName>
    </submittedName>
</protein>
<accession>A0A9D9D969</accession>
<dbReference type="EMBL" id="JADING010000127">
    <property type="protein sequence ID" value="MBO8414677.1"/>
    <property type="molecule type" value="Genomic_DNA"/>
</dbReference>
<dbReference type="InterPro" id="IPR001375">
    <property type="entry name" value="Peptidase_S9_cat"/>
</dbReference>
<dbReference type="GO" id="GO:0008236">
    <property type="term" value="F:serine-type peptidase activity"/>
    <property type="evidence" value="ECO:0007669"/>
    <property type="project" value="InterPro"/>
</dbReference>
<name>A0A9D9D969_9BACL</name>
<keyword evidence="1" id="KW-0812">Transmembrane</keyword>
<dbReference type="InterPro" id="IPR029058">
    <property type="entry name" value="AB_hydrolase_fold"/>
</dbReference>
<feature type="domain" description="Peptidase S9 prolyl oligopeptidase catalytic" evidence="2">
    <location>
        <begin position="170"/>
        <end position="338"/>
    </location>
</feature>
<sequence>MNTENTEINKHKKLKKILIIVLIVFVVLILLLTGALFFVGNYLVNFAIKRTDDFNTNLDPGAGSITPGTEIINKNREAFEDYTETWEANCVIEPVSVISDDGLTLKGNTYTIDANSHNWCLLIHGYRSTSNSMKNFGAVYGSEYNFNALIPDMRACGESEGEYLGMGYLDAKDMLHWLDLIIDIDPNANIFVSGVSMGGATTMMLSGLDVPSNVKCFIEDCGYTSVWDIFAHELDFLFGLPTFPILNIASVVSKSKAGYDFKEASSLSALSSGELPMMFIHGENDAFVLYSMLDTCYQAKTKGYKEKLTIEDAGHGESYLRDPDTYFTNVKSFLSKYFTL</sequence>
<organism evidence="3 4">
    <name type="scientific">Candidatus Scatoplasma merdavium</name>
    <dbReference type="NCBI Taxonomy" id="2840932"/>
    <lineage>
        <taxon>Bacteria</taxon>
        <taxon>Bacillati</taxon>
        <taxon>Bacillota</taxon>
        <taxon>Bacilli</taxon>
        <taxon>Bacillales</taxon>
        <taxon>Candidatus Scatoplasma</taxon>
    </lineage>
</organism>
<reference evidence="3" key="2">
    <citation type="journal article" date="2021" name="PeerJ">
        <title>Extensive microbial diversity within the chicken gut microbiome revealed by metagenomics and culture.</title>
        <authorList>
            <person name="Gilroy R."/>
            <person name="Ravi A."/>
            <person name="Getino M."/>
            <person name="Pursley I."/>
            <person name="Horton D.L."/>
            <person name="Alikhan N.F."/>
            <person name="Baker D."/>
            <person name="Gharbi K."/>
            <person name="Hall N."/>
            <person name="Watson M."/>
            <person name="Adriaenssens E.M."/>
            <person name="Foster-Nyarko E."/>
            <person name="Jarju S."/>
            <person name="Secka A."/>
            <person name="Antonio M."/>
            <person name="Oren A."/>
            <person name="Chaudhuri R.R."/>
            <person name="La Ragione R."/>
            <person name="Hildebrand F."/>
            <person name="Pallen M.J."/>
        </authorList>
    </citation>
    <scope>NUCLEOTIDE SEQUENCE</scope>
    <source>
        <strain evidence="3">1748</strain>
    </source>
</reference>
<dbReference type="Gene3D" id="3.40.50.1820">
    <property type="entry name" value="alpha/beta hydrolase"/>
    <property type="match status" value="1"/>
</dbReference>
<dbReference type="Proteomes" id="UP000823629">
    <property type="component" value="Unassembled WGS sequence"/>
</dbReference>